<sequence>MVLVRHWHGAASAHPSAFAYQDALSYTVNRIPEAVGKVSMTDVYGLIDQSRAVIAQVRAKLAQTQGEAWGGGGALPAAGKHGGARGVVTSRAAFLGVGPLVPVALEG</sequence>
<reference evidence="1" key="1">
    <citation type="submission" date="2021-01" db="EMBL/GenBank/DDBJ databases">
        <authorList>
            <person name="Corre E."/>
            <person name="Pelletier E."/>
            <person name="Niang G."/>
            <person name="Scheremetjew M."/>
            <person name="Finn R."/>
            <person name="Kale V."/>
            <person name="Holt S."/>
            <person name="Cochrane G."/>
            <person name="Meng A."/>
            <person name="Brown T."/>
            <person name="Cohen L."/>
        </authorList>
    </citation>
    <scope>NUCLEOTIDE SEQUENCE</scope>
    <source>
        <strain evidence="1">Pbaha01</strain>
    </source>
</reference>
<dbReference type="EMBL" id="HBEG01029596">
    <property type="protein sequence ID" value="CAD8366818.1"/>
    <property type="molecule type" value="Transcribed_RNA"/>
</dbReference>
<accession>A0A7S0FL89</accession>
<evidence type="ECO:0000313" key="1">
    <source>
        <dbReference type="EMBL" id="CAD8366818.1"/>
    </source>
</evidence>
<protein>
    <submittedName>
        <fullName evidence="1">Uncharacterized protein</fullName>
    </submittedName>
</protein>
<gene>
    <name evidence="1" type="ORF">PBAH0796_LOCUS18092</name>
</gene>
<organism evidence="1">
    <name type="scientific">Pyrodinium bahamense</name>
    <dbReference type="NCBI Taxonomy" id="73915"/>
    <lineage>
        <taxon>Eukaryota</taxon>
        <taxon>Sar</taxon>
        <taxon>Alveolata</taxon>
        <taxon>Dinophyceae</taxon>
        <taxon>Gonyaulacales</taxon>
        <taxon>Pyrocystaceae</taxon>
        <taxon>Pyrodinium</taxon>
    </lineage>
</organism>
<dbReference type="AlphaFoldDB" id="A0A7S0FL89"/>
<name>A0A7S0FL89_9DINO</name>
<proteinExistence type="predicted"/>